<reference evidence="2 3" key="1">
    <citation type="submission" date="2019-05" db="EMBL/GenBank/DDBJ databases">
        <title>Mycolicibacterium sphagni ENV482 genome assembly.</title>
        <authorList>
            <person name="Chen W."/>
            <person name="Faulkner N.W."/>
            <person name="Hyman M.R."/>
        </authorList>
    </citation>
    <scope>NUCLEOTIDE SEQUENCE [LARGE SCALE GENOMIC DNA]</scope>
    <source>
        <strain evidence="2 3">ENV482</strain>
    </source>
</reference>
<organism evidence="2 3">
    <name type="scientific">Mycolicibacterium sphagni</name>
    <dbReference type="NCBI Taxonomy" id="1786"/>
    <lineage>
        <taxon>Bacteria</taxon>
        <taxon>Bacillati</taxon>
        <taxon>Actinomycetota</taxon>
        <taxon>Actinomycetes</taxon>
        <taxon>Mycobacteriales</taxon>
        <taxon>Mycobacteriaceae</taxon>
        <taxon>Mycolicibacterium</taxon>
    </lineage>
</organism>
<feature type="region of interest" description="Disordered" evidence="1">
    <location>
        <begin position="28"/>
        <end position="55"/>
    </location>
</feature>
<dbReference type="Proteomes" id="UP000708347">
    <property type="component" value="Unassembled WGS sequence"/>
</dbReference>
<evidence type="ECO:0008006" key="4">
    <source>
        <dbReference type="Google" id="ProtNLM"/>
    </source>
</evidence>
<dbReference type="EMBL" id="VBSB01000015">
    <property type="protein sequence ID" value="NTY62345.1"/>
    <property type="molecule type" value="Genomic_DNA"/>
</dbReference>
<sequence length="206" mass="21810">MAIRSTLLATFVGGAVVVTVLSGCGGETDPVSGSAASQPTVSPTQSVAESHPPGDIPDNQAFVVFTAADRQYTVKYPEGWARTDSGSDVLFSDKFNSMTVAPYDGFYQPTESFARSVQLPEIAASTAGFVPGTISTLRRPAGQVILVTYQADSPASPVTGKSIKQDVQRYEFVREGRGVVVTLSAPAGSDNVDPWRIITDSFTWLP</sequence>
<comment type="caution">
    <text evidence="2">The sequence shown here is derived from an EMBL/GenBank/DDBJ whole genome shotgun (WGS) entry which is preliminary data.</text>
</comment>
<dbReference type="PROSITE" id="PS51257">
    <property type="entry name" value="PROKAR_LIPOPROTEIN"/>
    <property type="match status" value="1"/>
</dbReference>
<feature type="compositionally biased region" description="Polar residues" evidence="1">
    <location>
        <begin position="34"/>
        <end position="48"/>
    </location>
</feature>
<name>A0ABX2K3R4_9MYCO</name>
<gene>
    <name evidence="2" type="ORF">FEG63_22665</name>
</gene>
<protein>
    <recommendedName>
        <fullName evidence="4">Lipoprotein</fullName>
    </recommendedName>
</protein>
<evidence type="ECO:0000313" key="3">
    <source>
        <dbReference type="Proteomes" id="UP000708347"/>
    </source>
</evidence>
<evidence type="ECO:0000256" key="1">
    <source>
        <dbReference type="SAM" id="MobiDB-lite"/>
    </source>
</evidence>
<evidence type="ECO:0000313" key="2">
    <source>
        <dbReference type="EMBL" id="NTY62345.1"/>
    </source>
</evidence>
<proteinExistence type="predicted"/>
<accession>A0ABX2K3R4</accession>
<keyword evidence="3" id="KW-1185">Reference proteome</keyword>
<dbReference type="RefSeq" id="WP_174400060.1">
    <property type="nucleotide sequence ID" value="NZ_VBSB01000015.1"/>
</dbReference>